<dbReference type="SMART" id="SM00487">
    <property type="entry name" value="DEXDc"/>
    <property type="match status" value="1"/>
</dbReference>
<organism evidence="4 5">
    <name type="scientific">Chromobacterium amazonense</name>
    <dbReference type="NCBI Taxonomy" id="1382803"/>
    <lineage>
        <taxon>Bacteria</taxon>
        <taxon>Pseudomonadati</taxon>
        <taxon>Pseudomonadota</taxon>
        <taxon>Betaproteobacteria</taxon>
        <taxon>Neisseriales</taxon>
        <taxon>Chromobacteriaceae</taxon>
        <taxon>Chromobacterium</taxon>
    </lineage>
</organism>
<dbReference type="GO" id="GO:0004386">
    <property type="term" value="F:helicase activity"/>
    <property type="evidence" value="ECO:0007669"/>
    <property type="project" value="UniProtKB-KW"/>
</dbReference>
<dbReference type="PROSITE" id="PS51194">
    <property type="entry name" value="HELICASE_CTER"/>
    <property type="match status" value="1"/>
</dbReference>
<dbReference type="Pfam" id="PF00271">
    <property type="entry name" value="Helicase_C"/>
    <property type="match status" value="1"/>
</dbReference>
<dbReference type="InterPro" id="IPR027417">
    <property type="entry name" value="P-loop_NTPase"/>
</dbReference>
<sequence>MLPILTMNASSLRLIWRLRLADSGIQLLPLLQSAGPDGWNRGRACSLPSLLRDEHASVAEHDVPLLRQLLALLRQYDGDAALIDATPLLPALIGHPLLFDAAAPARRIRVEAGQAALQMERVGAELRLKLLPDGLASCGGVLWQRPQPERVLVYQLTDELTALADLVGHGLTVPWQARQRVLEAIREVAPGLQLVDASPQFDPEQASEPADPTLYALLTRQPEGLRLQLKVKPHPAAAWSAPGRGAAGLVLDIDGAYRQFARDLAEEARRLRALREACPAIARGQRDGDGWLFADQHSALSLLSQLQAAGEDRVICLWPQGDKIRLAAAESMPQLKLKVKRRGGWLQADGELELDDGRILTLRHLLAALANQKGKYLQLSDGDWLALSGSLGERLGELARMVDHAGPDGLAISPLAGPRLQALGEEAGQFDGDEGWQRQAARWREAAVFDPQVPATLNATLRPYQLQGFAWMARLAHWGVGACLADDMGLGKTVQTLSLLLTRAHLGPQLAVAPTSVALNWLAEAARFAPSLRLRAYHQHRRLDDVGPGDLVVVSYGLLQREADAFGEVHWASVVLDEAQAIKNPQSQRAQVAQSLRADFRLAASGTPVENHLGELWSLFRFIAPGLLGNLAQFEQRYAQPIADGDETARAQLKALIQPYLLRRTKREVLTELPPKTETTRLIELSEQERHVYEAMRQEALARVAEADPAAGGQTMQALAELTRLRRFCCHPKLVQPDSALPASKLAAFAEICEELLDNGHKALVFSQFVDHLALVAAHLKQQGVRFHYLDGSTPTKQRKASMDAFQAGDGDLFLISLKAGGTGLNLTAADYVIHLDPWWNPAVEDQASDRAYRMGQQRPVTVYRLVAAGTIEEKIVELHRDKRALADSLLAGGDASARLDGAALLALLRGDSV</sequence>
<keyword evidence="1" id="KW-0378">Hydrolase</keyword>
<dbReference type="Proteomes" id="UP000239469">
    <property type="component" value="Unassembled WGS sequence"/>
</dbReference>
<evidence type="ECO:0000313" key="4">
    <source>
        <dbReference type="EMBL" id="PRP72480.1"/>
    </source>
</evidence>
<proteinExistence type="predicted"/>
<dbReference type="InterPro" id="IPR038718">
    <property type="entry name" value="SNF2-like_sf"/>
</dbReference>
<dbReference type="Gene3D" id="3.40.50.10810">
    <property type="entry name" value="Tandem AAA-ATPase domain"/>
    <property type="match status" value="1"/>
</dbReference>
<dbReference type="InterPro" id="IPR001650">
    <property type="entry name" value="Helicase_C-like"/>
</dbReference>
<reference evidence="4 5" key="1">
    <citation type="submission" date="2017-01" db="EMBL/GenBank/DDBJ databases">
        <title>New insights into the genetic diversity of Chromobacterium isolated from tropical freshwater lake.</title>
        <authorList>
            <person name="Santos A.B."/>
            <person name="Nascimento A.M."/>
            <person name="Da Silva P.C."/>
        </authorList>
    </citation>
    <scope>NUCLEOTIDE SEQUENCE [LARGE SCALE GENOMIC DNA]</scope>
    <source>
        <strain evidence="4 5">56AF</strain>
    </source>
</reference>
<dbReference type="Gene3D" id="3.40.50.300">
    <property type="entry name" value="P-loop containing nucleotide triphosphate hydrolases"/>
    <property type="match status" value="1"/>
</dbReference>
<dbReference type="PANTHER" id="PTHR10799">
    <property type="entry name" value="SNF2/RAD54 HELICASE FAMILY"/>
    <property type="match status" value="1"/>
</dbReference>
<dbReference type="SUPFAM" id="SSF52540">
    <property type="entry name" value="P-loop containing nucleoside triphosphate hydrolases"/>
    <property type="match status" value="2"/>
</dbReference>
<gene>
    <name evidence="4" type="ORF">BUE93_00145</name>
</gene>
<dbReference type="CDD" id="cd18012">
    <property type="entry name" value="DEXQc_arch_SWI2_SNF2"/>
    <property type="match status" value="1"/>
</dbReference>
<feature type="domain" description="Helicase ATP-binding" evidence="2">
    <location>
        <begin position="473"/>
        <end position="626"/>
    </location>
</feature>
<dbReference type="AlphaFoldDB" id="A0A2S9X9R5"/>
<dbReference type="SMART" id="SM00490">
    <property type="entry name" value="HELICc"/>
    <property type="match status" value="1"/>
</dbReference>
<evidence type="ECO:0000259" key="2">
    <source>
        <dbReference type="PROSITE" id="PS51192"/>
    </source>
</evidence>
<dbReference type="EMBL" id="MTBD01000001">
    <property type="protein sequence ID" value="PRP72480.1"/>
    <property type="molecule type" value="Genomic_DNA"/>
</dbReference>
<name>A0A2S9X9R5_9NEIS</name>
<dbReference type="GO" id="GO:0016787">
    <property type="term" value="F:hydrolase activity"/>
    <property type="evidence" value="ECO:0007669"/>
    <property type="project" value="UniProtKB-KW"/>
</dbReference>
<dbReference type="PROSITE" id="PS51192">
    <property type="entry name" value="HELICASE_ATP_BIND_1"/>
    <property type="match status" value="1"/>
</dbReference>
<evidence type="ECO:0008006" key="6">
    <source>
        <dbReference type="Google" id="ProtNLM"/>
    </source>
</evidence>
<evidence type="ECO:0000256" key="1">
    <source>
        <dbReference type="ARBA" id="ARBA00022801"/>
    </source>
</evidence>
<dbReference type="InterPro" id="IPR014001">
    <property type="entry name" value="Helicase_ATP-bd"/>
</dbReference>
<evidence type="ECO:0000259" key="3">
    <source>
        <dbReference type="PROSITE" id="PS51194"/>
    </source>
</evidence>
<accession>A0A2S9X9R5</accession>
<dbReference type="InterPro" id="IPR049730">
    <property type="entry name" value="SNF2/RAD54-like_C"/>
</dbReference>
<protein>
    <recommendedName>
        <fullName evidence="6">ATP-dependent helicase</fullName>
    </recommendedName>
</protein>
<dbReference type="Pfam" id="PF00176">
    <property type="entry name" value="SNF2-rel_dom"/>
    <property type="match status" value="1"/>
</dbReference>
<comment type="caution">
    <text evidence="4">The sequence shown here is derived from an EMBL/GenBank/DDBJ whole genome shotgun (WGS) entry which is preliminary data.</text>
</comment>
<dbReference type="InterPro" id="IPR000330">
    <property type="entry name" value="SNF2_N"/>
</dbReference>
<dbReference type="GO" id="GO:0005524">
    <property type="term" value="F:ATP binding"/>
    <property type="evidence" value="ECO:0007669"/>
    <property type="project" value="InterPro"/>
</dbReference>
<dbReference type="CDD" id="cd18793">
    <property type="entry name" value="SF2_C_SNF"/>
    <property type="match status" value="1"/>
</dbReference>
<evidence type="ECO:0000313" key="5">
    <source>
        <dbReference type="Proteomes" id="UP000239469"/>
    </source>
</evidence>
<feature type="domain" description="Helicase C-terminal" evidence="3">
    <location>
        <begin position="745"/>
        <end position="897"/>
    </location>
</feature>